<protein>
    <submittedName>
        <fullName evidence="3">Enoyl-CoA hydratase/carnithine racemase</fullName>
    </submittedName>
</protein>
<accession>A0A3N1KR39</accession>
<keyword evidence="1" id="KW-0443">Lipid metabolism</keyword>
<sequence>MDNPVVVETRGGTRIVRLNRPAALNAVNAHLRRAFTAAMDAAQHDPGVAAIVVTGTGDRAFCAGQDIEEAAGLATERAVACWLTGMRDLYQSVRDIEKPTVVAFNGLAAGAGMQIGLAADLRVGFPEMRFGQPEVKAGLASIVGTWFLAQYVGAGVNAEMSLSGELITGERAHGLGLLTRLVPQAAVLDTALVEAARLAAMPATAYRLTKRRLREITQPGFDAAYRAGIAAQREAYAAGDPQRAMAAFLARRRRKPD</sequence>
<evidence type="ECO:0000313" key="3">
    <source>
        <dbReference type="EMBL" id="ROP84293.1"/>
    </source>
</evidence>
<reference evidence="3 4" key="1">
    <citation type="submission" date="2018-11" db="EMBL/GenBank/DDBJ databases">
        <title>Genomic Encyclopedia of Type Strains, Phase IV (KMG-IV): sequencing the most valuable type-strain genomes for metagenomic binning, comparative biology and taxonomic classification.</title>
        <authorList>
            <person name="Goeker M."/>
        </authorList>
    </citation>
    <scope>NUCLEOTIDE SEQUENCE [LARGE SCALE GENOMIC DNA]</scope>
    <source>
        <strain evidence="3 4">DSM 5900</strain>
    </source>
</reference>
<organism evidence="3 4">
    <name type="scientific">Stella humosa</name>
    <dbReference type="NCBI Taxonomy" id="94"/>
    <lineage>
        <taxon>Bacteria</taxon>
        <taxon>Pseudomonadati</taxon>
        <taxon>Pseudomonadota</taxon>
        <taxon>Alphaproteobacteria</taxon>
        <taxon>Rhodospirillales</taxon>
        <taxon>Stellaceae</taxon>
        <taxon>Stella</taxon>
    </lineage>
</organism>
<dbReference type="AlphaFoldDB" id="A0A3N1KR39"/>
<dbReference type="GO" id="GO:0016829">
    <property type="term" value="F:lyase activity"/>
    <property type="evidence" value="ECO:0007669"/>
    <property type="project" value="UniProtKB-KW"/>
</dbReference>
<dbReference type="CDD" id="cd06558">
    <property type="entry name" value="crotonase-like"/>
    <property type="match status" value="1"/>
</dbReference>
<dbReference type="InterPro" id="IPR029045">
    <property type="entry name" value="ClpP/crotonase-like_dom_sf"/>
</dbReference>
<evidence type="ECO:0000313" key="4">
    <source>
        <dbReference type="Proteomes" id="UP000278222"/>
    </source>
</evidence>
<dbReference type="OrthoDB" id="7957667at2"/>
<dbReference type="RefSeq" id="WP_123692113.1">
    <property type="nucleotide sequence ID" value="NZ_AP019700.1"/>
</dbReference>
<proteinExistence type="predicted"/>
<name>A0A3N1KR39_9PROT</name>
<dbReference type="EMBL" id="RJKX01000015">
    <property type="protein sequence ID" value="ROP84293.1"/>
    <property type="molecule type" value="Genomic_DNA"/>
</dbReference>
<dbReference type="InterPro" id="IPR001753">
    <property type="entry name" value="Enoyl-CoA_hydra/iso"/>
</dbReference>
<dbReference type="Gene3D" id="3.90.226.10">
    <property type="entry name" value="2-enoyl-CoA Hydratase, Chain A, domain 1"/>
    <property type="match status" value="1"/>
</dbReference>
<dbReference type="Pfam" id="PF00378">
    <property type="entry name" value="ECH_1"/>
    <property type="match status" value="1"/>
</dbReference>
<keyword evidence="2" id="KW-0456">Lyase</keyword>
<dbReference type="PANTHER" id="PTHR11941">
    <property type="entry name" value="ENOYL-COA HYDRATASE-RELATED"/>
    <property type="match status" value="1"/>
</dbReference>
<dbReference type="PANTHER" id="PTHR11941:SF169">
    <property type="entry name" value="(7AS)-7A-METHYL-1,5-DIOXO-2,3,5,6,7,7A-HEXAHYDRO-1H-INDENE-CARBOXYL-COA HYDROLASE"/>
    <property type="match status" value="1"/>
</dbReference>
<keyword evidence="4" id="KW-1185">Reference proteome</keyword>
<dbReference type="Proteomes" id="UP000278222">
    <property type="component" value="Unassembled WGS sequence"/>
</dbReference>
<dbReference type="SUPFAM" id="SSF52096">
    <property type="entry name" value="ClpP/crotonase"/>
    <property type="match status" value="1"/>
</dbReference>
<gene>
    <name evidence="3" type="ORF">EDC65_3643</name>
</gene>
<dbReference type="GO" id="GO:0006635">
    <property type="term" value="P:fatty acid beta-oxidation"/>
    <property type="evidence" value="ECO:0007669"/>
    <property type="project" value="TreeGrafter"/>
</dbReference>
<evidence type="ECO:0000256" key="2">
    <source>
        <dbReference type="ARBA" id="ARBA00023239"/>
    </source>
</evidence>
<evidence type="ECO:0000256" key="1">
    <source>
        <dbReference type="ARBA" id="ARBA00023098"/>
    </source>
</evidence>
<comment type="caution">
    <text evidence="3">The sequence shown here is derived from an EMBL/GenBank/DDBJ whole genome shotgun (WGS) entry which is preliminary data.</text>
</comment>